<dbReference type="InterPro" id="IPR008651">
    <property type="entry name" value="Uncharacterised_HicB"/>
</dbReference>
<dbReference type="RefSeq" id="WP_091452149.1">
    <property type="nucleotide sequence ID" value="NZ_FOGD01000001.1"/>
</dbReference>
<dbReference type="InterPro" id="IPR013321">
    <property type="entry name" value="Arc_rbn_hlx_hlx"/>
</dbReference>
<reference evidence="2 3" key="1">
    <citation type="submission" date="2016-10" db="EMBL/GenBank/DDBJ databases">
        <authorList>
            <person name="de Groot N.N."/>
        </authorList>
    </citation>
    <scope>NUCLEOTIDE SEQUENCE [LARGE SCALE GENOMIC DNA]</scope>
    <source>
        <strain evidence="2 3">ATCC 35958</strain>
    </source>
</reference>
<evidence type="ECO:0000313" key="2">
    <source>
        <dbReference type="EMBL" id="SEQ34130.1"/>
    </source>
</evidence>
<dbReference type="InterPro" id="IPR031807">
    <property type="entry name" value="HicB-like"/>
</dbReference>
<sequence>MNPNRKDYPVEIRPLAVDDGGGWLATFPDLPGCMGDGDTPETAVADGYQAAQAWLNVAAECGDPIPKPSMGGESGRFVARVPKSLHTRLVARAAVEGVSMNTYLVSVLAQSIGTHP</sequence>
<dbReference type="Pfam" id="PF15919">
    <property type="entry name" value="HicB_lk_antitox"/>
    <property type="match status" value="1"/>
</dbReference>
<dbReference type="Gene3D" id="1.10.1220.10">
    <property type="entry name" value="Met repressor-like"/>
    <property type="match status" value="1"/>
</dbReference>
<evidence type="ECO:0000313" key="3">
    <source>
        <dbReference type="Proteomes" id="UP000199766"/>
    </source>
</evidence>
<dbReference type="Gene3D" id="3.30.160.250">
    <property type="match status" value="1"/>
</dbReference>
<protein>
    <submittedName>
        <fullName evidence="2">Antitoxin HicB</fullName>
    </submittedName>
</protein>
<dbReference type="Proteomes" id="UP000199766">
    <property type="component" value="Unassembled WGS sequence"/>
</dbReference>
<dbReference type="OrthoDB" id="5772151at2"/>
<proteinExistence type="predicted"/>
<dbReference type="SUPFAM" id="SSF143100">
    <property type="entry name" value="TTHA1013/TTHA0281-like"/>
    <property type="match status" value="1"/>
</dbReference>
<evidence type="ECO:0000259" key="1">
    <source>
        <dbReference type="Pfam" id="PF15919"/>
    </source>
</evidence>
<dbReference type="GO" id="GO:0006355">
    <property type="term" value="P:regulation of DNA-templated transcription"/>
    <property type="evidence" value="ECO:0007669"/>
    <property type="project" value="InterPro"/>
</dbReference>
<name>A0A1H9F854_9BURK</name>
<dbReference type="InterPro" id="IPR035069">
    <property type="entry name" value="TTHA1013/TTHA0281-like"/>
</dbReference>
<keyword evidence="3" id="KW-1185">Reference proteome</keyword>
<dbReference type="STRING" id="180197.SAMN02982919_00481"/>
<organism evidence="2 3">
    <name type="scientific">Giesbergeria anulus</name>
    <dbReference type="NCBI Taxonomy" id="180197"/>
    <lineage>
        <taxon>Bacteria</taxon>
        <taxon>Pseudomonadati</taxon>
        <taxon>Pseudomonadota</taxon>
        <taxon>Betaproteobacteria</taxon>
        <taxon>Burkholderiales</taxon>
        <taxon>Comamonadaceae</taxon>
        <taxon>Giesbergeria</taxon>
    </lineage>
</organism>
<dbReference type="AlphaFoldDB" id="A0A1H9F854"/>
<dbReference type="InterPro" id="IPR010985">
    <property type="entry name" value="Ribbon_hlx_hlx"/>
</dbReference>
<dbReference type="Pfam" id="PF05534">
    <property type="entry name" value="HicB"/>
    <property type="match status" value="1"/>
</dbReference>
<dbReference type="EMBL" id="FOGD01000001">
    <property type="protein sequence ID" value="SEQ34130.1"/>
    <property type="molecule type" value="Genomic_DNA"/>
</dbReference>
<feature type="domain" description="HicB-like antitoxin of toxin-antitoxin system" evidence="1">
    <location>
        <begin position="8"/>
        <end position="69"/>
    </location>
</feature>
<accession>A0A1H9F854</accession>
<dbReference type="SUPFAM" id="SSF47598">
    <property type="entry name" value="Ribbon-helix-helix"/>
    <property type="match status" value="1"/>
</dbReference>
<gene>
    <name evidence="2" type="ORF">SAMN02982919_00481</name>
</gene>